<feature type="binding site" evidence="6">
    <location>
        <begin position="272"/>
        <end position="275"/>
    </location>
    <ligand>
        <name>GTP</name>
        <dbReference type="ChEBI" id="CHEBI:37565"/>
    </ligand>
</feature>
<feature type="binding site" evidence="7">
    <location>
        <position position="49"/>
    </location>
    <ligand>
        <name>Mg(2+)</name>
        <dbReference type="ChEBI" id="CHEBI:18420"/>
    </ligand>
</feature>
<dbReference type="Pfam" id="PF00503">
    <property type="entry name" value="G-alpha"/>
    <property type="match status" value="1"/>
</dbReference>
<evidence type="ECO:0000256" key="3">
    <source>
        <dbReference type="ARBA" id="ARBA00022842"/>
    </source>
</evidence>
<evidence type="ECO:0000256" key="6">
    <source>
        <dbReference type="PIRSR" id="PIRSR601019-1"/>
    </source>
</evidence>
<dbReference type="Proteomes" id="UP000241890">
    <property type="component" value="Unassembled WGS sequence"/>
</dbReference>
<dbReference type="Gene3D" id="1.10.400.10">
    <property type="entry name" value="GI Alpha 1, domain 2-like"/>
    <property type="match status" value="1"/>
</dbReference>
<evidence type="ECO:0000256" key="2">
    <source>
        <dbReference type="ARBA" id="ARBA00022741"/>
    </source>
</evidence>
<dbReference type="FunFam" id="3.40.50.300:FF:002307">
    <property type="entry name" value="Guanine nucleotide-binding protein G(k) subunit alpha"/>
    <property type="match status" value="1"/>
</dbReference>
<feature type="binding site" evidence="6">
    <location>
        <begin position="203"/>
        <end position="207"/>
    </location>
    <ligand>
        <name>GTP</name>
        <dbReference type="ChEBI" id="CHEBI:37565"/>
    </ligand>
</feature>
<evidence type="ECO:0000256" key="4">
    <source>
        <dbReference type="ARBA" id="ARBA00023134"/>
    </source>
</evidence>
<reference evidence="8 9" key="1">
    <citation type="submission" date="2017-12" db="EMBL/GenBank/DDBJ databases">
        <title>Sequencing, de novo assembly and annotation of complete genome of a new Thraustochytrid species, strain FCC1311.</title>
        <authorList>
            <person name="Sedici K."/>
            <person name="Godart F."/>
            <person name="Aiese Cigliano R."/>
            <person name="Sanseverino W."/>
            <person name="Barakat M."/>
            <person name="Ortet P."/>
            <person name="Marechal E."/>
            <person name="Cagnac O."/>
            <person name="Amato A."/>
        </authorList>
    </citation>
    <scope>NUCLEOTIDE SEQUENCE [LARGE SCALE GENOMIC DNA]</scope>
</reference>
<evidence type="ECO:0000313" key="9">
    <source>
        <dbReference type="Proteomes" id="UP000241890"/>
    </source>
</evidence>
<dbReference type="PANTHER" id="PTHR10218">
    <property type="entry name" value="GTP-BINDING PROTEIN ALPHA SUBUNIT"/>
    <property type="match status" value="1"/>
</dbReference>
<name>A0A2R5GVN4_9STRA</name>
<dbReference type="CDD" id="cd00066">
    <property type="entry name" value="G-alpha"/>
    <property type="match status" value="1"/>
</dbReference>
<dbReference type="InParanoid" id="A0A2R5GVN4"/>
<dbReference type="AlphaFoldDB" id="A0A2R5GVN4"/>
<dbReference type="GO" id="GO:0046872">
    <property type="term" value="F:metal ion binding"/>
    <property type="evidence" value="ECO:0007669"/>
    <property type="project" value="UniProtKB-KW"/>
</dbReference>
<feature type="binding site" evidence="6">
    <location>
        <position position="332"/>
    </location>
    <ligand>
        <name>GTP</name>
        <dbReference type="ChEBI" id="CHEBI:37565"/>
    </ligand>
</feature>
<accession>A0A2R5GVN4</accession>
<dbReference type="GO" id="GO:0005834">
    <property type="term" value="C:heterotrimeric G-protein complex"/>
    <property type="evidence" value="ECO:0007669"/>
    <property type="project" value="TreeGrafter"/>
</dbReference>
<dbReference type="EMBL" id="BEYU01000229">
    <property type="protein sequence ID" value="GBG34906.1"/>
    <property type="molecule type" value="Genomic_DNA"/>
</dbReference>
<dbReference type="GO" id="GO:0005525">
    <property type="term" value="F:GTP binding"/>
    <property type="evidence" value="ECO:0007669"/>
    <property type="project" value="UniProtKB-KW"/>
</dbReference>
<dbReference type="InterPro" id="IPR011025">
    <property type="entry name" value="GproteinA_insert"/>
</dbReference>
<dbReference type="SUPFAM" id="SSF52540">
    <property type="entry name" value="P-loop containing nucleoside triphosphate hydrolases"/>
    <property type="match status" value="1"/>
</dbReference>
<dbReference type="GO" id="GO:0031683">
    <property type="term" value="F:G-protein beta/gamma-subunit complex binding"/>
    <property type="evidence" value="ECO:0007669"/>
    <property type="project" value="InterPro"/>
</dbReference>
<gene>
    <name evidence="8" type="ORF">FCC1311_111292</name>
</gene>
<keyword evidence="1 7" id="KW-0479">Metal-binding</keyword>
<dbReference type="SMART" id="SM00275">
    <property type="entry name" value="G_alpha"/>
    <property type="match status" value="1"/>
</dbReference>
<evidence type="ECO:0000313" key="8">
    <source>
        <dbReference type="EMBL" id="GBG34906.1"/>
    </source>
</evidence>
<keyword evidence="9" id="KW-1185">Reference proteome</keyword>
<dbReference type="InterPro" id="IPR001019">
    <property type="entry name" value="Gprotein_alpha_su"/>
</dbReference>
<sequence length="362" mass="40848">MGCRASKNAENDAPNRVDDSINQELRKAKKAQDQVLKLLLLGAGSSGKSTIFKQMQILYGEGYSEEKRAALRGAVHNNLVSGAQAIIRAANEGVAGRPLEGESRAIAEKVLEVEENVELSEETAHAIAKLYQDPNFAAAWDDRSNFQVLDGWADFAKQCHKFPEWGGPSWIPSIADAIRARVRTSGIVEEQFDIDGFNFVLIDVGGQRNERRKWIHCFQQVTAVIFVAAISEYDQMLFEARDKNRLEEALELFDSICNSEWFERTNLVLFLNKSDIFRYKLCERRIPINKSGLFPDAPSGFDYQQGADWMRRKFLAQKKNPRKVIFTHVTCATDTYGVQVVFDACKDSILRDSLQNLGLMPT</sequence>
<keyword evidence="5" id="KW-0807">Transducer</keyword>
<evidence type="ECO:0000256" key="5">
    <source>
        <dbReference type="ARBA" id="ARBA00023224"/>
    </source>
</evidence>
<organism evidence="8 9">
    <name type="scientific">Hondaea fermentalgiana</name>
    <dbReference type="NCBI Taxonomy" id="2315210"/>
    <lineage>
        <taxon>Eukaryota</taxon>
        <taxon>Sar</taxon>
        <taxon>Stramenopiles</taxon>
        <taxon>Bigyra</taxon>
        <taxon>Labyrinthulomycetes</taxon>
        <taxon>Thraustochytrida</taxon>
        <taxon>Thraustochytriidae</taxon>
        <taxon>Hondaea</taxon>
    </lineage>
</organism>
<feature type="binding site" evidence="7">
    <location>
        <position position="184"/>
    </location>
    <ligand>
        <name>Mg(2+)</name>
        <dbReference type="ChEBI" id="CHEBI:18420"/>
    </ligand>
</feature>
<dbReference type="PROSITE" id="PS51882">
    <property type="entry name" value="G_ALPHA"/>
    <property type="match status" value="1"/>
</dbReference>
<evidence type="ECO:0000256" key="7">
    <source>
        <dbReference type="PIRSR" id="PIRSR601019-2"/>
    </source>
</evidence>
<dbReference type="GO" id="GO:0003924">
    <property type="term" value="F:GTPase activity"/>
    <property type="evidence" value="ECO:0007669"/>
    <property type="project" value="InterPro"/>
</dbReference>
<dbReference type="PANTHER" id="PTHR10218:SF302">
    <property type="entry name" value="GUANINE NUCLEOTIDE-BINDING PROTEIN ALPHA-5 SUBUNIT"/>
    <property type="match status" value="1"/>
</dbReference>
<protein>
    <submittedName>
        <fullName evidence="8">Guanine nucleotide-binding protein subunit alpha</fullName>
    </submittedName>
</protein>
<dbReference type="GO" id="GO:0001664">
    <property type="term" value="F:G protein-coupled receptor binding"/>
    <property type="evidence" value="ECO:0007669"/>
    <property type="project" value="TreeGrafter"/>
</dbReference>
<keyword evidence="2 6" id="KW-0547">Nucleotide-binding</keyword>
<dbReference type="OrthoDB" id="5817230at2759"/>
<keyword evidence="3 7" id="KW-0460">Magnesium</keyword>
<dbReference type="GO" id="GO:0007188">
    <property type="term" value="P:adenylate cyclase-modulating G protein-coupled receptor signaling pathway"/>
    <property type="evidence" value="ECO:0007669"/>
    <property type="project" value="TreeGrafter"/>
</dbReference>
<dbReference type="PRINTS" id="PR00318">
    <property type="entry name" value="GPROTEINA"/>
</dbReference>
<dbReference type="GO" id="GO:0005737">
    <property type="term" value="C:cytoplasm"/>
    <property type="evidence" value="ECO:0007669"/>
    <property type="project" value="TreeGrafter"/>
</dbReference>
<dbReference type="InterPro" id="IPR027417">
    <property type="entry name" value="P-loop_NTPase"/>
</dbReference>
<dbReference type="SUPFAM" id="SSF47895">
    <property type="entry name" value="Transducin (alpha subunit), insertion domain"/>
    <property type="match status" value="1"/>
</dbReference>
<proteinExistence type="predicted"/>
<dbReference type="Gene3D" id="3.40.50.300">
    <property type="entry name" value="P-loop containing nucleotide triphosphate hydrolases"/>
    <property type="match status" value="1"/>
</dbReference>
<comment type="caution">
    <text evidence="8">The sequence shown here is derived from an EMBL/GenBank/DDBJ whole genome shotgun (WGS) entry which is preliminary data.</text>
</comment>
<keyword evidence="4 6" id="KW-0342">GTP-binding</keyword>
<evidence type="ECO:0000256" key="1">
    <source>
        <dbReference type="ARBA" id="ARBA00022723"/>
    </source>
</evidence>